<comment type="catalytic activity">
    <reaction evidence="1">
        <text>dihydroxyacetone + phosphoenolpyruvate = dihydroxyacetone phosphate + pyruvate</text>
        <dbReference type="Rhea" id="RHEA:18381"/>
        <dbReference type="ChEBI" id="CHEBI:15361"/>
        <dbReference type="ChEBI" id="CHEBI:16016"/>
        <dbReference type="ChEBI" id="CHEBI:57642"/>
        <dbReference type="ChEBI" id="CHEBI:58702"/>
        <dbReference type="EC" id="2.7.1.121"/>
    </reaction>
</comment>
<dbReference type="HOGENOM" id="CLU_045361_2_1_14"/>
<dbReference type="PANTHER" id="PTHR38594">
    <property type="entry name" value="PEP-DEPENDENT DIHYDROXYACETONE KINASE, PHOSPHORYL DONOR SUBUNIT DHAM"/>
    <property type="match status" value="1"/>
</dbReference>
<dbReference type="STRING" id="272632.MSC_0277"/>
<evidence type="ECO:0000313" key="8">
    <source>
        <dbReference type="Proteomes" id="UP000001016"/>
    </source>
</evidence>
<dbReference type="GO" id="GO:0019563">
    <property type="term" value="P:glycerol catabolic process"/>
    <property type="evidence" value="ECO:0007669"/>
    <property type="project" value="InterPro"/>
</dbReference>
<dbReference type="GO" id="GO:0016020">
    <property type="term" value="C:membrane"/>
    <property type="evidence" value="ECO:0007669"/>
    <property type="project" value="InterPro"/>
</dbReference>
<dbReference type="Proteomes" id="UP000001016">
    <property type="component" value="Chromosome"/>
</dbReference>
<dbReference type="NCBIfam" id="TIGR02364">
    <property type="entry name" value="dha_pts"/>
    <property type="match status" value="1"/>
</dbReference>
<dbReference type="InterPro" id="IPR012844">
    <property type="entry name" value="DhaM_N"/>
</dbReference>
<dbReference type="InterPro" id="IPR039643">
    <property type="entry name" value="DhaM"/>
</dbReference>
<keyword evidence="4" id="KW-0808">Transferase</keyword>
<evidence type="ECO:0000259" key="6">
    <source>
        <dbReference type="PROSITE" id="PS51096"/>
    </source>
</evidence>
<name>Q6MTW8_MYCMS</name>
<accession>Q6MTW8</accession>
<sequence>MKIFKDCMVGIVVISHSNKIANGVVDLAKQMADEVKIIPAGGTKDNLIGTDIDLIIDAINKAWDPNDGVILLFDLGSALMNAQMAIEMLEPDKQNKIKIIDAALVEGTILAAINSSMNKNIDQIQQELINLKLNKIEE</sequence>
<keyword evidence="8" id="KW-1185">Reference proteome</keyword>
<dbReference type="InterPro" id="IPR004701">
    <property type="entry name" value="PTS_EIIA_man-typ"/>
</dbReference>
<dbReference type="PROSITE" id="PS51096">
    <property type="entry name" value="PTS_EIIA_TYPE_4"/>
    <property type="match status" value="1"/>
</dbReference>
<comment type="function">
    <text evidence="2">Component of the dihydroxyacetone kinase complex, which is responsible for the phosphoenolpyruvate (PEP)-dependent phosphorylation of dihydroxyacetone. DhaM serves as the phosphoryl donor. Is phosphorylated by phosphoenolpyruvate in an EI- and HPr-dependent reaction, and a phosphorelay system on histidine residues finally leads to phosphoryl transfer to DhaL and dihydroxyacetone.</text>
</comment>
<dbReference type="EC" id="2.7.1.121" evidence="3"/>
<evidence type="ECO:0000313" key="7">
    <source>
        <dbReference type="EMBL" id="CAE76918.1"/>
    </source>
</evidence>
<comment type="subunit">
    <text evidence="5">Homodimer. The dihydroxyacetone kinase complex is composed of a homodimer of DhaM, a homodimer of DhaK and the subunit DhaL.</text>
</comment>
<dbReference type="SUPFAM" id="SSF53062">
    <property type="entry name" value="PTS system fructose IIA component-like"/>
    <property type="match status" value="1"/>
</dbReference>
<dbReference type="InterPro" id="IPR036662">
    <property type="entry name" value="PTS_EIIA_man-typ_sf"/>
</dbReference>
<dbReference type="EMBL" id="BX293980">
    <property type="protein sequence ID" value="CAE76918.1"/>
    <property type="molecule type" value="Genomic_DNA"/>
</dbReference>
<dbReference type="Gene3D" id="3.40.50.510">
    <property type="entry name" value="Phosphotransferase system, mannose-type IIA component"/>
    <property type="match status" value="1"/>
</dbReference>
<organism evidence="7 8">
    <name type="scientific">Mycoplasma mycoides subsp. mycoides SC (strain CCUG 32753 / NCTC 10114 / PG1)</name>
    <dbReference type="NCBI Taxonomy" id="272632"/>
    <lineage>
        <taxon>Bacteria</taxon>
        <taxon>Bacillati</taxon>
        <taxon>Mycoplasmatota</taxon>
        <taxon>Mollicutes</taxon>
        <taxon>Mycoplasmataceae</taxon>
        <taxon>Mycoplasma</taxon>
    </lineage>
</organism>
<feature type="domain" description="PTS EIIA type-4" evidence="6">
    <location>
        <begin position="8"/>
        <end position="138"/>
    </location>
</feature>
<evidence type="ECO:0000256" key="2">
    <source>
        <dbReference type="ARBA" id="ARBA00002788"/>
    </source>
</evidence>
<reference evidence="7 8" key="1">
    <citation type="journal article" date="2004" name="Genome Res.">
        <title>The genome sequence of Mycoplasma mycoides subsp. mycoides SC type strain PG1T, the causative agent of contagious bovine pleuropneumonia (CBPP).</title>
        <authorList>
            <person name="Westberg J."/>
            <person name="Persson A."/>
            <person name="Holmberg A."/>
            <person name="Goesmann A."/>
            <person name="Lundeberg J."/>
            <person name="Johansson K.-E."/>
            <person name="Pettersson B."/>
            <person name="Uhlen M."/>
        </authorList>
    </citation>
    <scope>NUCLEOTIDE SEQUENCE [LARGE SCALE GENOMIC DNA]</scope>
    <source>
        <strain evidence="7 8">PG1</strain>
    </source>
</reference>
<gene>
    <name evidence="7" type="ordered locus">MSC_0277</name>
</gene>
<dbReference type="Pfam" id="PF03610">
    <property type="entry name" value="EIIA-man"/>
    <property type="match status" value="1"/>
</dbReference>
<protein>
    <recommendedName>
        <fullName evidence="3">phosphoenolpyruvate--glycerone phosphotransferase</fullName>
        <ecNumber evidence="3">2.7.1.121</ecNumber>
    </recommendedName>
</protein>
<dbReference type="GO" id="GO:0009401">
    <property type="term" value="P:phosphoenolpyruvate-dependent sugar phosphotransferase system"/>
    <property type="evidence" value="ECO:0007669"/>
    <property type="project" value="InterPro"/>
</dbReference>
<evidence type="ECO:0000256" key="3">
    <source>
        <dbReference type="ARBA" id="ARBA00012095"/>
    </source>
</evidence>
<dbReference type="AlphaFoldDB" id="Q6MTW8"/>
<dbReference type="GO" id="GO:0047324">
    <property type="term" value="F:phosphoenolpyruvate-glycerone phosphotransferase activity"/>
    <property type="evidence" value="ECO:0007669"/>
    <property type="project" value="UniProtKB-EC"/>
</dbReference>
<dbReference type="eggNOG" id="COG3412">
    <property type="taxonomic scope" value="Bacteria"/>
</dbReference>
<evidence type="ECO:0000256" key="4">
    <source>
        <dbReference type="ARBA" id="ARBA00022679"/>
    </source>
</evidence>
<evidence type="ECO:0000256" key="1">
    <source>
        <dbReference type="ARBA" id="ARBA00001113"/>
    </source>
</evidence>
<dbReference type="PANTHER" id="PTHR38594:SF1">
    <property type="entry name" value="PEP-DEPENDENT DIHYDROXYACETONE KINASE, PHOSPHORYL DONOR SUBUNIT DHAM"/>
    <property type="match status" value="1"/>
</dbReference>
<dbReference type="KEGG" id="mmy:MSC_0277"/>
<dbReference type="PATRIC" id="fig|272632.4.peg.297"/>
<evidence type="ECO:0000256" key="5">
    <source>
        <dbReference type="ARBA" id="ARBA00046577"/>
    </source>
</evidence>
<proteinExistence type="predicted"/>